<comment type="subcellular location">
    <subcellularLocation>
        <location evidence="1">Cell envelope</location>
    </subcellularLocation>
</comment>
<dbReference type="InterPro" id="IPR032694">
    <property type="entry name" value="CopC/D"/>
</dbReference>
<reference evidence="7 8" key="1">
    <citation type="submission" date="2020-08" db="EMBL/GenBank/DDBJ databases">
        <title>Genomic Encyclopedia of Archaeal and Bacterial Type Strains, Phase II (KMG-II): from individual species to whole genera.</title>
        <authorList>
            <person name="Goeker M."/>
        </authorList>
    </citation>
    <scope>NUCLEOTIDE SEQUENCE [LARGE SCALE GENOMIC DNA]</scope>
    <source>
        <strain evidence="7 8">DSM 43850</strain>
    </source>
</reference>
<evidence type="ECO:0000256" key="4">
    <source>
        <dbReference type="ARBA" id="ARBA00023008"/>
    </source>
</evidence>
<keyword evidence="3" id="KW-0732">Signal</keyword>
<evidence type="ECO:0000256" key="2">
    <source>
        <dbReference type="ARBA" id="ARBA00022723"/>
    </source>
</evidence>
<gene>
    <name evidence="7" type="ORF">BC739_005555</name>
</gene>
<organism evidence="7 8">
    <name type="scientific">Kutzneria viridogrisea</name>
    <dbReference type="NCBI Taxonomy" id="47990"/>
    <lineage>
        <taxon>Bacteria</taxon>
        <taxon>Bacillati</taxon>
        <taxon>Actinomycetota</taxon>
        <taxon>Actinomycetes</taxon>
        <taxon>Pseudonocardiales</taxon>
        <taxon>Pseudonocardiaceae</taxon>
        <taxon>Kutzneria</taxon>
    </lineage>
</organism>
<evidence type="ECO:0000256" key="5">
    <source>
        <dbReference type="SAM" id="Phobius"/>
    </source>
</evidence>
<evidence type="ECO:0000256" key="3">
    <source>
        <dbReference type="ARBA" id="ARBA00022729"/>
    </source>
</evidence>
<dbReference type="PANTHER" id="PTHR34820:SF4">
    <property type="entry name" value="INNER MEMBRANE PROTEIN YEBZ"/>
    <property type="match status" value="1"/>
</dbReference>
<dbReference type="RefSeq" id="WP_182838844.1">
    <property type="nucleotide sequence ID" value="NZ_BAAABQ010000073.1"/>
</dbReference>
<dbReference type="InterPro" id="IPR007348">
    <property type="entry name" value="CopC_dom"/>
</dbReference>
<feature type="domain" description="CopC" evidence="6">
    <location>
        <begin position="34"/>
        <end position="127"/>
    </location>
</feature>
<keyword evidence="5" id="KW-1133">Transmembrane helix</keyword>
<evidence type="ECO:0000313" key="8">
    <source>
        <dbReference type="Proteomes" id="UP000517916"/>
    </source>
</evidence>
<keyword evidence="4" id="KW-0186">Copper</keyword>
<comment type="caution">
    <text evidence="7">The sequence shown here is derived from an EMBL/GenBank/DDBJ whole genome shotgun (WGS) entry which is preliminary data.</text>
</comment>
<proteinExistence type="predicted"/>
<evidence type="ECO:0000259" key="6">
    <source>
        <dbReference type="Pfam" id="PF04234"/>
    </source>
</evidence>
<accession>A0ABR6BN92</accession>
<dbReference type="SUPFAM" id="SSF81296">
    <property type="entry name" value="E set domains"/>
    <property type="match status" value="1"/>
</dbReference>
<evidence type="ECO:0000256" key="1">
    <source>
        <dbReference type="ARBA" id="ARBA00004196"/>
    </source>
</evidence>
<keyword evidence="2" id="KW-0479">Metal-binding</keyword>
<evidence type="ECO:0000313" key="7">
    <source>
        <dbReference type="EMBL" id="MBA8928338.1"/>
    </source>
</evidence>
<name>A0ABR6BN92_9PSEU</name>
<keyword evidence="8" id="KW-1185">Reference proteome</keyword>
<sequence>MSLRWEFRVTTCTGLVAALIGLNLVLGVAPASAHNVLVSSDPPDGASISAGPNRVQLSFDLPVEHGLTTLVVTGPDCGSHWEGGPPTVSGGVVSAPLSPLGPAGRYTVDYRIISADGHPVSGRIGFQLTTAGRGTPVAALEHAAPVARASSADEASVPPWVWLAGVAAVIAGGAILAHRLARPGS</sequence>
<dbReference type="Pfam" id="PF04234">
    <property type="entry name" value="CopC"/>
    <property type="match status" value="1"/>
</dbReference>
<feature type="transmembrane region" description="Helical" evidence="5">
    <location>
        <begin position="160"/>
        <end position="181"/>
    </location>
</feature>
<dbReference type="PANTHER" id="PTHR34820">
    <property type="entry name" value="INNER MEMBRANE PROTEIN YEBZ"/>
    <property type="match status" value="1"/>
</dbReference>
<dbReference type="InterPro" id="IPR014756">
    <property type="entry name" value="Ig_E-set"/>
</dbReference>
<protein>
    <recommendedName>
        <fullName evidence="6">CopC domain-containing protein</fullName>
    </recommendedName>
</protein>
<keyword evidence="5" id="KW-0812">Transmembrane</keyword>
<dbReference type="Gene3D" id="2.60.40.1220">
    <property type="match status" value="1"/>
</dbReference>
<dbReference type="EMBL" id="JACJID010000004">
    <property type="protein sequence ID" value="MBA8928338.1"/>
    <property type="molecule type" value="Genomic_DNA"/>
</dbReference>
<keyword evidence="5" id="KW-0472">Membrane</keyword>
<dbReference type="InterPro" id="IPR014755">
    <property type="entry name" value="Cu-Rt/internalin_Ig-like"/>
</dbReference>
<dbReference type="Proteomes" id="UP000517916">
    <property type="component" value="Unassembled WGS sequence"/>
</dbReference>